<evidence type="ECO:0000256" key="1">
    <source>
        <dbReference type="ARBA" id="ARBA00010690"/>
    </source>
</evidence>
<dbReference type="Proteomes" id="UP000093476">
    <property type="component" value="Unassembled WGS sequence"/>
</dbReference>
<feature type="transmembrane region" description="Helical" evidence="2">
    <location>
        <begin position="30"/>
        <end position="53"/>
    </location>
</feature>
<dbReference type="EMBL" id="LOMY01000085">
    <property type="protein sequence ID" value="OCQ52591.1"/>
    <property type="molecule type" value="Genomic_DNA"/>
</dbReference>
<feature type="transmembrane region" description="Helical" evidence="2">
    <location>
        <begin position="73"/>
        <end position="99"/>
    </location>
</feature>
<accession>A0A1C0U3W5</accession>
<dbReference type="Pfam" id="PF01312">
    <property type="entry name" value="Bac_export_2"/>
    <property type="match status" value="1"/>
</dbReference>
<dbReference type="PANTHER" id="PTHR30531">
    <property type="entry name" value="FLAGELLAR BIOSYNTHETIC PROTEIN FLHB"/>
    <property type="match status" value="1"/>
</dbReference>
<keyword evidence="2" id="KW-0812">Transmembrane</keyword>
<sequence>MESTEPKKYPPTAKKLRDLRKKGQFPKTELAEPTFAIVLFFISISLFIVLLFSDFNYWVEFIVYADLSSGFDAILVSLTVIMAFFAIAKFIFFIVNWVVINKVVLNTKGIGFNLDKINPVNGFKNTLGFDAITNSFRKVLELVFLIFLLKYVFDTYGVELNKLHKVSNPSFFVYDLVYYIGGASLLMVIYGTCVGAVDFLFESYRFQKKNRMTMTEMKNEMKDTEGSPLIKMERRHKMRELMNEPMTKGRRPTFALANPTHILVPICYEPEIDQAPIVLSIYTNDMALGKRSYYESLGVPIIEDKPLARKILHKMKRGENYIDKEFYRDIALIIVALNRKKSFVKN</sequence>
<dbReference type="GO" id="GO:0009306">
    <property type="term" value="P:protein secretion"/>
    <property type="evidence" value="ECO:0007669"/>
    <property type="project" value="InterPro"/>
</dbReference>
<feature type="transmembrane region" description="Helical" evidence="2">
    <location>
        <begin position="139"/>
        <end position="156"/>
    </location>
</feature>
<gene>
    <name evidence="3" type="primary">spaS</name>
    <name evidence="3" type="ORF">Ppb6_02327</name>
</gene>
<evidence type="ECO:0000256" key="2">
    <source>
        <dbReference type="SAM" id="Phobius"/>
    </source>
</evidence>
<dbReference type="RefSeq" id="WP_065823342.1">
    <property type="nucleotide sequence ID" value="NZ_CAWMQZ010000085.1"/>
</dbReference>
<dbReference type="InterPro" id="IPR006135">
    <property type="entry name" value="T3SS_substrate_exporter"/>
</dbReference>
<evidence type="ECO:0000313" key="3">
    <source>
        <dbReference type="EMBL" id="OCQ52591.1"/>
    </source>
</evidence>
<dbReference type="SUPFAM" id="SSF160544">
    <property type="entry name" value="EscU C-terminal domain-like"/>
    <property type="match status" value="1"/>
</dbReference>
<evidence type="ECO:0000313" key="4">
    <source>
        <dbReference type="Proteomes" id="UP000093476"/>
    </source>
</evidence>
<keyword evidence="2" id="KW-1133">Transmembrane helix</keyword>
<comment type="caution">
    <text evidence="3">The sequence shown here is derived from an EMBL/GenBank/DDBJ whole genome shotgun (WGS) entry which is preliminary data.</text>
</comment>
<comment type="similarity">
    <text evidence="1">Belongs to the type III secretion exporter family.</text>
</comment>
<organism evidence="3 4">
    <name type="scientific">Photorhabdus australis subsp. thailandensis</name>
    <dbReference type="NCBI Taxonomy" id="2805096"/>
    <lineage>
        <taxon>Bacteria</taxon>
        <taxon>Pseudomonadati</taxon>
        <taxon>Pseudomonadota</taxon>
        <taxon>Gammaproteobacteria</taxon>
        <taxon>Enterobacterales</taxon>
        <taxon>Morganellaceae</taxon>
        <taxon>Photorhabdus</taxon>
    </lineage>
</organism>
<dbReference type="STRING" id="286156.Ppb6_02327"/>
<dbReference type="PRINTS" id="PR00950">
    <property type="entry name" value="TYPE3IMSPROT"/>
</dbReference>
<protein>
    <submittedName>
        <fullName evidence="3">Surface presentation of antigens protein SpaS</fullName>
    </submittedName>
</protein>
<dbReference type="AlphaFoldDB" id="A0A1C0U3W5"/>
<dbReference type="PANTHER" id="PTHR30531:SF14">
    <property type="entry name" value="SURFACE PRESENTATION OF ANTIGENS PROTEIN SPAS"/>
    <property type="match status" value="1"/>
</dbReference>
<dbReference type="Gene3D" id="3.40.1690.10">
    <property type="entry name" value="secretion proteins EscU"/>
    <property type="match status" value="1"/>
</dbReference>
<name>A0A1C0U3W5_9GAMM</name>
<dbReference type="GO" id="GO:0005886">
    <property type="term" value="C:plasma membrane"/>
    <property type="evidence" value="ECO:0007669"/>
    <property type="project" value="TreeGrafter"/>
</dbReference>
<dbReference type="InterPro" id="IPR029025">
    <property type="entry name" value="T3SS_substrate_exporter_C"/>
</dbReference>
<keyword evidence="2" id="KW-0472">Membrane</keyword>
<reference evidence="3 4" key="1">
    <citation type="submission" date="2015-12" db="EMBL/GenBank/DDBJ databases">
        <title>Genome comparisons provide insights into the role of secondary metabolites in the pathogenic phase of the Photorhabdus life cycle.</title>
        <authorList>
            <person name="Tobias N.J."/>
            <person name="Mishra B."/>
            <person name="Gupta D.K."/>
            <person name="Thines M."/>
            <person name="Stinear T.P."/>
            <person name="Bode H.B."/>
        </authorList>
    </citation>
    <scope>NUCLEOTIDE SEQUENCE [LARGE SCALE GENOMIC DNA]</scope>
    <source>
        <strain evidence="3 4">PB68.1</strain>
    </source>
</reference>
<dbReference type="PATRIC" id="fig|286156.4.peg.2631"/>
<feature type="transmembrane region" description="Helical" evidence="2">
    <location>
        <begin position="176"/>
        <end position="201"/>
    </location>
</feature>
<proteinExistence type="inferred from homology"/>
<keyword evidence="4" id="KW-1185">Reference proteome</keyword>